<accession>A0A8J2SV55</accession>
<dbReference type="Pfam" id="PF09229">
    <property type="entry name" value="Aha1_N"/>
    <property type="match status" value="1"/>
</dbReference>
<gene>
    <name evidence="3" type="ORF">PECAL_5P23740</name>
</gene>
<dbReference type="GO" id="GO:0051087">
    <property type="term" value="F:protein-folding chaperone binding"/>
    <property type="evidence" value="ECO:0007669"/>
    <property type="project" value="InterPro"/>
</dbReference>
<dbReference type="OrthoDB" id="567237at2759"/>
<comment type="similarity">
    <text evidence="1">Belongs to the AHA1 family.</text>
</comment>
<dbReference type="InterPro" id="IPR036338">
    <property type="entry name" value="Aha1"/>
</dbReference>
<evidence type="ECO:0000313" key="4">
    <source>
        <dbReference type="Proteomes" id="UP000789595"/>
    </source>
</evidence>
<sequence>MAQQLYTVTGKHGAVVRAGPETSSALVGTVPVLEVVKALEATTNSKGVERLKIEGAAMTGWVSRRLLEKADAKKSKDLKIAVEWKDGDTTLKRLAVEAEPGATAHDVKLSLEAMTRVPAARQVLVKNDVELPDHEGVAAATLIMREEKQKPRPDLQTVRGGETLAAFLPPPAKVVEEEAEPLHLRSHGTLCGGSFTTRKRTPFYAARHLNAKAAAPSDDAVEARAAAVDVDAAPSDDDDDIDEPIVEEVDRPRCQVPPPPPPPREKKPIVVDVTAPKAPVTTQDVRAAGGPPPQKAVWNSKDTWEERDVTAWAVERFAELLQEEVCQVSPSINLKFRDVLRVVGDAQVVVFQRRTRYLFDFSEVEIAWAAENKEGSPLFNGRCIIRDAASGAAAADLELETAFAPATDDEKAVNDFLRRRGEGLNLRASVGAALERFEAEFVRLSGEGVALAVKFPKSKRLAKR</sequence>
<feature type="domain" description="Activator of Hsp90 ATPase AHSA1-like N-terminal" evidence="2">
    <location>
        <begin position="306"/>
        <end position="421"/>
    </location>
</feature>
<evidence type="ECO:0000259" key="2">
    <source>
        <dbReference type="Pfam" id="PF09229"/>
    </source>
</evidence>
<dbReference type="AlphaFoldDB" id="A0A8J2SV55"/>
<proteinExistence type="inferred from homology"/>
<dbReference type="InterPro" id="IPR015310">
    <property type="entry name" value="AHSA1-like_N"/>
</dbReference>
<comment type="caution">
    <text evidence="3">The sequence shown here is derived from an EMBL/GenBank/DDBJ whole genome shotgun (WGS) entry which is preliminary data.</text>
</comment>
<dbReference type="PANTHER" id="PTHR13009:SF22">
    <property type="entry name" value="LD43819P"/>
    <property type="match status" value="1"/>
</dbReference>
<protein>
    <recommendedName>
        <fullName evidence="2">Activator of Hsp90 ATPase AHSA1-like N-terminal domain-containing protein</fullName>
    </recommendedName>
</protein>
<name>A0A8J2SV55_9STRA</name>
<reference evidence="3" key="1">
    <citation type="submission" date="2021-11" db="EMBL/GenBank/DDBJ databases">
        <authorList>
            <consortium name="Genoscope - CEA"/>
            <person name="William W."/>
        </authorList>
    </citation>
    <scope>NUCLEOTIDE SEQUENCE</scope>
</reference>
<keyword evidence="4" id="KW-1185">Reference proteome</keyword>
<dbReference type="Gene3D" id="3.15.10.20">
    <property type="entry name" value="Activator of Hsp90 ATPase Aha1, N-terminal domain"/>
    <property type="match status" value="1"/>
</dbReference>
<dbReference type="GO" id="GO:0001671">
    <property type="term" value="F:ATPase activator activity"/>
    <property type="evidence" value="ECO:0007669"/>
    <property type="project" value="InterPro"/>
</dbReference>
<dbReference type="InterPro" id="IPR029071">
    <property type="entry name" value="Ubiquitin-like_domsf"/>
</dbReference>
<organism evidence="3 4">
    <name type="scientific">Pelagomonas calceolata</name>
    <dbReference type="NCBI Taxonomy" id="35677"/>
    <lineage>
        <taxon>Eukaryota</taxon>
        <taxon>Sar</taxon>
        <taxon>Stramenopiles</taxon>
        <taxon>Ochrophyta</taxon>
        <taxon>Pelagophyceae</taxon>
        <taxon>Pelagomonadales</taxon>
        <taxon>Pelagomonadaceae</taxon>
        <taxon>Pelagomonas</taxon>
    </lineage>
</organism>
<evidence type="ECO:0000313" key="3">
    <source>
        <dbReference type="EMBL" id="CAH0377854.1"/>
    </source>
</evidence>
<dbReference type="PANTHER" id="PTHR13009">
    <property type="entry name" value="HEAT SHOCK PROTEIN 90 HSP90 CO-CHAPERONE AHA-1"/>
    <property type="match status" value="1"/>
</dbReference>
<dbReference type="SUPFAM" id="SSF103111">
    <property type="entry name" value="Activator of Hsp90 ATPase, Aha1"/>
    <property type="match status" value="1"/>
</dbReference>
<dbReference type="GO" id="GO:0006457">
    <property type="term" value="P:protein folding"/>
    <property type="evidence" value="ECO:0007669"/>
    <property type="project" value="TreeGrafter"/>
</dbReference>
<dbReference type="GO" id="GO:0005829">
    <property type="term" value="C:cytosol"/>
    <property type="evidence" value="ECO:0007669"/>
    <property type="project" value="TreeGrafter"/>
</dbReference>
<evidence type="ECO:0000256" key="1">
    <source>
        <dbReference type="ARBA" id="ARBA00006817"/>
    </source>
</evidence>
<dbReference type="SUPFAM" id="SSF54236">
    <property type="entry name" value="Ubiquitin-like"/>
    <property type="match status" value="1"/>
</dbReference>
<dbReference type="EMBL" id="CAKKNE010000005">
    <property type="protein sequence ID" value="CAH0377854.1"/>
    <property type="molecule type" value="Genomic_DNA"/>
</dbReference>
<dbReference type="CDD" id="cd17039">
    <property type="entry name" value="Ubl_ubiquitin_like"/>
    <property type="match status" value="1"/>
</dbReference>
<dbReference type="Proteomes" id="UP000789595">
    <property type="component" value="Unassembled WGS sequence"/>
</dbReference>